<dbReference type="Gene3D" id="3.40.630.30">
    <property type="match status" value="1"/>
</dbReference>
<dbReference type="NCBIfam" id="TIGR01686">
    <property type="entry name" value="FkbH"/>
    <property type="match status" value="1"/>
</dbReference>
<dbReference type="InterPro" id="IPR049369">
    <property type="entry name" value="BF1531-like_N"/>
</dbReference>
<dbReference type="InterPro" id="IPR016181">
    <property type="entry name" value="Acyl_CoA_acyltransferase"/>
</dbReference>
<proteinExistence type="predicted"/>
<dbReference type="Gene3D" id="3.40.50.1000">
    <property type="entry name" value="HAD superfamily/HAD-like"/>
    <property type="match status" value="1"/>
</dbReference>
<comment type="caution">
    <text evidence="2">The sequence shown here is derived from an EMBL/GenBank/DDBJ whole genome shotgun (WGS) entry which is preliminary data.</text>
</comment>
<dbReference type="RefSeq" id="WP_308728093.1">
    <property type="nucleotide sequence ID" value="NZ_JAJEQF010000013.1"/>
</dbReference>
<dbReference type="Proteomes" id="UP001199355">
    <property type="component" value="Unassembled WGS sequence"/>
</dbReference>
<dbReference type="AlphaFoldDB" id="A0AAE3AX48"/>
<organism evidence="2 3">
    <name type="scientific">Gallintestinimicrobium propionicum</name>
    <dbReference type="NCBI Taxonomy" id="2981770"/>
    <lineage>
        <taxon>Bacteria</taxon>
        <taxon>Bacillati</taxon>
        <taxon>Bacillota</taxon>
        <taxon>Clostridia</taxon>
        <taxon>Lachnospirales</taxon>
        <taxon>Lachnospiraceae</taxon>
        <taxon>Gallintestinimicrobium</taxon>
    </lineage>
</organism>
<dbReference type="InterPro" id="IPR023214">
    <property type="entry name" value="HAD_sf"/>
</dbReference>
<accession>A0AAE3AX48</accession>
<dbReference type="Pfam" id="PF21211">
    <property type="entry name" value="FkbH_N"/>
    <property type="match status" value="1"/>
</dbReference>
<evidence type="ECO:0000259" key="1">
    <source>
        <dbReference type="Pfam" id="PF21211"/>
    </source>
</evidence>
<gene>
    <name evidence="2" type="ORF">LKD45_06735</name>
</gene>
<dbReference type="Gene3D" id="3.40.50.1110">
    <property type="entry name" value="SGNH hydrolase"/>
    <property type="match status" value="1"/>
</dbReference>
<feature type="domain" description="BF1531-like N-terminal" evidence="1">
    <location>
        <begin position="49"/>
        <end position="245"/>
    </location>
</feature>
<evidence type="ECO:0000313" key="2">
    <source>
        <dbReference type="EMBL" id="MCC2167393.1"/>
    </source>
</evidence>
<keyword evidence="3" id="KW-1185">Reference proteome</keyword>
<dbReference type="SUPFAM" id="SSF55729">
    <property type="entry name" value="Acyl-CoA N-acyltransferases (Nat)"/>
    <property type="match status" value="1"/>
</dbReference>
<sequence length="606" mass="70244">MIKNIRTTERNTLMLHELEYPFDSEYILKKSKSLKRRLLEENTQRIPKKIAVLGGSTTHDIIRILELFLLNQGIEPTFYESEYGMYWEDAMFGNEELNAFGPDLVYIHTSFRNLRNLPEVKDSREQVEDKLRTEFEHFQVMWEKLADTWHCPILQDNFELPYYRLMGNQDGADFHGRTWYVNRMNQMFADYAAEHQNFLINDICYQSAAYGLDEWSAPFFWHMYKYSLCLKAIPWMAHNVANIIKSLYGKNKKSLVLDLDNTLWGGIVGDDGPENLEIGQETNLGQVYAEFQSYVKSLKDYGVMLNVASKNEEENALAGLNHPAGVLKPEDFLIIAANWEPKSRNILEIAHQLNILPDSLVFADDNPAEREIVRQQAPGVTAPEIGKPEDYIRVLDRGGYFEVTSLSEDDRKRNEMYQANLKREKAQASFADYTEYLRSLDMKATIRSFEPVYMARIAQLTNKSNQFNLTTQRMTQAQIEQMAADDSYITLYGKLEDKFGDNGVVSVVIAQKEEKAAHIRLWLMSCRVLKRDMELAMLDELVERCQEAGIEEIYGYYYPTAKNNMVRKFYGELGFEKCSEDEAGNSVWKLNTAGYEKRNHVIKVES</sequence>
<dbReference type="SUPFAM" id="SSF56784">
    <property type="entry name" value="HAD-like"/>
    <property type="match status" value="1"/>
</dbReference>
<dbReference type="InterPro" id="IPR036514">
    <property type="entry name" value="SGNH_hydro_sf"/>
</dbReference>
<dbReference type="InterPro" id="IPR010033">
    <property type="entry name" value="HAD_SF_ppase_IIIC"/>
</dbReference>
<protein>
    <submittedName>
        <fullName evidence="2">HAD-IIIC family phosphatase</fullName>
    </submittedName>
</protein>
<dbReference type="InterPro" id="IPR010037">
    <property type="entry name" value="FkbH_domain"/>
</dbReference>
<evidence type="ECO:0000313" key="3">
    <source>
        <dbReference type="Proteomes" id="UP001199355"/>
    </source>
</evidence>
<name>A0AAE3AX48_9FIRM</name>
<dbReference type="NCBIfam" id="TIGR01681">
    <property type="entry name" value="HAD-SF-IIIC"/>
    <property type="match status" value="1"/>
</dbReference>
<dbReference type="InterPro" id="IPR036412">
    <property type="entry name" value="HAD-like_sf"/>
</dbReference>
<dbReference type="EMBL" id="JAJEQF010000013">
    <property type="protein sequence ID" value="MCC2167393.1"/>
    <property type="molecule type" value="Genomic_DNA"/>
</dbReference>
<reference evidence="2 3" key="1">
    <citation type="submission" date="2021-10" db="EMBL/GenBank/DDBJ databases">
        <title>Anaerobic single-cell dispensing facilitates the cultivation of human gut bacteria.</title>
        <authorList>
            <person name="Afrizal A."/>
        </authorList>
    </citation>
    <scope>NUCLEOTIDE SEQUENCE [LARGE SCALE GENOMIC DNA]</scope>
    <source>
        <strain evidence="2 3">CLA-AA-H244</strain>
    </source>
</reference>